<dbReference type="Pfam" id="PF00651">
    <property type="entry name" value="BTB"/>
    <property type="match status" value="2"/>
</dbReference>
<dbReference type="STRING" id="1043003.A0A074VNK5"/>
<protein>
    <recommendedName>
        <fullName evidence="1">BTB domain-containing protein</fullName>
    </recommendedName>
</protein>
<feature type="domain" description="BTB" evidence="1">
    <location>
        <begin position="143"/>
        <end position="209"/>
    </location>
</feature>
<name>A0A074VNK5_AURM1</name>
<dbReference type="RefSeq" id="XP_040876295.1">
    <property type="nucleotide sequence ID" value="XM_041023184.1"/>
</dbReference>
<reference evidence="2 3" key="1">
    <citation type="journal article" date="2014" name="BMC Genomics">
        <title>Genome sequencing of four Aureobasidium pullulans varieties: biotechnological potential, stress tolerance, and description of new species.</title>
        <authorList>
            <person name="Gostin Ar C."/>
            <person name="Ohm R.A."/>
            <person name="Kogej T."/>
            <person name="Sonjak S."/>
            <person name="Turk M."/>
            <person name="Zajc J."/>
            <person name="Zalar P."/>
            <person name="Grube M."/>
            <person name="Sun H."/>
            <person name="Han J."/>
            <person name="Sharma A."/>
            <person name="Chiniquy J."/>
            <person name="Ngan C.Y."/>
            <person name="Lipzen A."/>
            <person name="Barry K."/>
            <person name="Grigoriev I.V."/>
            <person name="Gunde-Cimerman N."/>
        </authorList>
    </citation>
    <scope>NUCLEOTIDE SEQUENCE [LARGE SCALE GENOMIC DNA]</scope>
    <source>
        <strain evidence="2 3">CBS 110374</strain>
    </source>
</reference>
<evidence type="ECO:0000313" key="3">
    <source>
        <dbReference type="Proteomes" id="UP000030672"/>
    </source>
</evidence>
<accession>A0A074VNK5</accession>
<sequence length="335" mass="38379">MASVDSLTASFYDNEQYSDITIKFGEHRIRAHKVILAQQSGYFATAFLGLFQVAWNTVVDVGDEDDPGLLMDVIKYLYHHGSIYDQIKRPVRTIALQKLIDVYLLADKYDIQGLRRRTAAAFNEMALTDLRNLQNFFNDKRFSDVSIVYGEKQSIAAHKIVLATHSREFQTMLAGSPKVSEIDLSNEHCSAAVATFIEDMYIPEFPVPDVKHDPSFFAGLYLLARKHGLETKARAYLRRFNTAMYQEPYTEKYLAYIADFCGPGSYRYIDTELPEEAFANFLDRIIELRDERTKKLPYETLGQKLKDGSLFNAMFMGRFANEMTSRYLGCELGDD</sequence>
<dbReference type="Proteomes" id="UP000030672">
    <property type="component" value="Unassembled WGS sequence"/>
</dbReference>
<gene>
    <name evidence="2" type="ORF">M437DRAFT_57237</name>
</gene>
<dbReference type="PANTHER" id="PTHR24410">
    <property type="entry name" value="HL07962P-RELATED"/>
    <property type="match status" value="1"/>
</dbReference>
<dbReference type="Gene3D" id="3.30.710.10">
    <property type="entry name" value="Potassium Channel Kv1.1, Chain A"/>
    <property type="match status" value="2"/>
</dbReference>
<dbReference type="InterPro" id="IPR011333">
    <property type="entry name" value="SKP1/BTB/POZ_sf"/>
</dbReference>
<dbReference type="CDD" id="cd18186">
    <property type="entry name" value="BTB_POZ_ZBTB_KLHL-like"/>
    <property type="match status" value="1"/>
</dbReference>
<dbReference type="InterPro" id="IPR000210">
    <property type="entry name" value="BTB/POZ_dom"/>
</dbReference>
<feature type="domain" description="BTB" evidence="1">
    <location>
        <begin position="18"/>
        <end position="78"/>
    </location>
</feature>
<dbReference type="GeneID" id="63916557"/>
<evidence type="ECO:0000313" key="2">
    <source>
        <dbReference type="EMBL" id="KEQ59272.1"/>
    </source>
</evidence>
<dbReference type="InterPro" id="IPR051481">
    <property type="entry name" value="BTB-POZ/Galectin-3-binding"/>
</dbReference>
<dbReference type="HOGENOM" id="CLU_839330_0_0_1"/>
<dbReference type="SUPFAM" id="SSF54695">
    <property type="entry name" value="POZ domain"/>
    <property type="match status" value="2"/>
</dbReference>
<dbReference type="SMART" id="SM00225">
    <property type="entry name" value="BTB"/>
    <property type="match status" value="2"/>
</dbReference>
<dbReference type="PANTHER" id="PTHR24410:SF23">
    <property type="entry name" value="BTB DOMAIN-CONTAINING PROTEIN-RELATED"/>
    <property type="match status" value="1"/>
</dbReference>
<evidence type="ECO:0000259" key="1">
    <source>
        <dbReference type="PROSITE" id="PS50097"/>
    </source>
</evidence>
<proteinExistence type="predicted"/>
<keyword evidence="3" id="KW-1185">Reference proteome</keyword>
<organism evidence="2 3">
    <name type="scientific">Aureobasidium melanogenum (strain CBS 110374)</name>
    <name type="common">Aureobasidium pullulans var. melanogenum</name>
    <dbReference type="NCBI Taxonomy" id="1043003"/>
    <lineage>
        <taxon>Eukaryota</taxon>
        <taxon>Fungi</taxon>
        <taxon>Dikarya</taxon>
        <taxon>Ascomycota</taxon>
        <taxon>Pezizomycotina</taxon>
        <taxon>Dothideomycetes</taxon>
        <taxon>Dothideomycetidae</taxon>
        <taxon>Dothideales</taxon>
        <taxon>Saccotheciaceae</taxon>
        <taxon>Aureobasidium</taxon>
    </lineage>
</organism>
<dbReference type="PROSITE" id="PS50097">
    <property type="entry name" value="BTB"/>
    <property type="match status" value="2"/>
</dbReference>
<dbReference type="EMBL" id="KL584849">
    <property type="protein sequence ID" value="KEQ59272.1"/>
    <property type="molecule type" value="Genomic_DNA"/>
</dbReference>
<dbReference type="AlphaFoldDB" id="A0A074VNK5"/>